<dbReference type="PANTHER" id="PTHR33978:SF18">
    <property type="entry name" value="OS01G0656300 PROTEIN"/>
    <property type="match status" value="1"/>
</dbReference>
<dbReference type="EMBL" id="OX451739">
    <property type="protein sequence ID" value="CAI8607647.1"/>
    <property type="molecule type" value="Genomic_DNA"/>
</dbReference>
<feature type="compositionally biased region" description="Acidic residues" evidence="1">
    <location>
        <begin position="8"/>
        <end position="20"/>
    </location>
</feature>
<dbReference type="PANTHER" id="PTHR33978">
    <property type="entry name" value="SERINE/THREONINE-KINASE"/>
    <property type="match status" value="1"/>
</dbReference>
<sequence>MSGKEFEKDEQEFDEKEEEEKAIAMWDCGSPLYDSHELVSLDHHINMNLMSFPSHHGSMMKHTRLVHNYEDKIHGKGNNVGSLGKTKEFIWFTSFKKFLVKIMKKRIVKKGERRTRK</sequence>
<organism evidence="2 3">
    <name type="scientific">Vicia faba</name>
    <name type="common">Broad bean</name>
    <name type="synonym">Faba vulgaris</name>
    <dbReference type="NCBI Taxonomy" id="3906"/>
    <lineage>
        <taxon>Eukaryota</taxon>
        <taxon>Viridiplantae</taxon>
        <taxon>Streptophyta</taxon>
        <taxon>Embryophyta</taxon>
        <taxon>Tracheophyta</taxon>
        <taxon>Spermatophyta</taxon>
        <taxon>Magnoliopsida</taxon>
        <taxon>eudicotyledons</taxon>
        <taxon>Gunneridae</taxon>
        <taxon>Pentapetalae</taxon>
        <taxon>rosids</taxon>
        <taxon>fabids</taxon>
        <taxon>Fabales</taxon>
        <taxon>Fabaceae</taxon>
        <taxon>Papilionoideae</taxon>
        <taxon>50 kb inversion clade</taxon>
        <taxon>NPAAA clade</taxon>
        <taxon>Hologalegina</taxon>
        <taxon>IRL clade</taxon>
        <taxon>Fabeae</taxon>
        <taxon>Vicia</taxon>
    </lineage>
</organism>
<feature type="region of interest" description="Disordered" evidence="1">
    <location>
        <begin position="1"/>
        <end position="20"/>
    </location>
</feature>
<dbReference type="Proteomes" id="UP001157006">
    <property type="component" value="Chromosome 4"/>
</dbReference>
<proteinExistence type="predicted"/>
<evidence type="ECO:0000313" key="3">
    <source>
        <dbReference type="Proteomes" id="UP001157006"/>
    </source>
</evidence>
<name>A0AAV1AE00_VICFA</name>
<evidence type="ECO:0000256" key="1">
    <source>
        <dbReference type="SAM" id="MobiDB-lite"/>
    </source>
</evidence>
<evidence type="ECO:0000313" key="2">
    <source>
        <dbReference type="EMBL" id="CAI8607647.1"/>
    </source>
</evidence>
<gene>
    <name evidence="2" type="ORF">VFH_IV047920</name>
</gene>
<protein>
    <submittedName>
        <fullName evidence="2">Uncharacterized protein</fullName>
    </submittedName>
</protein>
<reference evidence="2 3" key="1">
    <citation type="submission" date="2023-01" db="EMBL/GenBank/DDBJ databases">
        <authorList>
            <person name="Kreplak J."/>
        </authorList>
    </citation>
    <scope>NUCLEOTIDE SEQUENCE [LARGE SCALE GENOMIC DNA]</scope>
</reference>
<accession>A0AAV1AE00</accession>
<keyword evidence="3" id="KW-1185">Reference proteome</keyword>
<dbReference type="AlphaFoldDB" id="A0AAV1AE00"/>